<dbReference type="InterPro" id="IPR008258">
    <property type="entry name" value="Transglycosylase_SLT_dom_1"/>
</dbReference>
<comment type="similarity">
    <text evidence="1">Belongs to the transglycosylase Slt family.</text>
</comment>
<dbReference type="OrthoDB" id="92254at2"/>
<evidence type="ECO:0000256" key="3">
    <source>
        <dbReference type="SAM" id="MobiDB-lite"/>
    </source>
</evidence>
<dbReference type="AlphaFoldDB" id="A0A254N2Z6"/>
<protein>
    <submittedName>
        <fullName evidence="5">Lytic transglycosylase</fullName>
    </submittedName>
</protein>
<dbReference type="CDD" id="cd13401">
    <property type="entry name" value="Slt70-like"/>
    <property type="match status" value="1"/>
</dbReference>
<dbReference type="EMBL" id="NISI01000010">
    <property type="protein sequence ID" value="OWR02210.1"/>
    <property type="molecule type" value="Genomic_DNA"/>
</dbReference>
<accession>A0A254N2Z6</accession>
<dbReference type="InterPro" id="IPR008939">
    <property type="entry name" value="Lytic_TGlycosylase_superhlx_U"/>
</dbReference>
<evidence type="ECO:0000256" key="2">
    <source>
        <dbReference type="ARBA" id="ARBA00022729"/>
    </source>
</evidence>
<keyword evidence="6" id="KW-1185">Reference proteome</keyword>
<dbReference type="PANTHER" id="PTHR37423">
    <property type="entry name" value="SOLUBLE LYTIC MUREIN TRANSGLYCOSYLASE-RELATED"/>
    <property type="match status" value="1"/>
</dbReference>
<feature type="region of interest" description="Disordered" evidence="3">
    <location>
        <begin position="665"/>
        <end position="688"/>
    </location>
</feature>
<reference evidence="5 6" key="1">
    <citation type="journal article" date="2007" name="Int. J. Syst. Evol. Microbiol.">
        <title>Description of Pelomonas aquatica sp. nov. and Pelomonas puraquae sp. nov., isolated from industrial and haemodialysis water.</title>
        <authorList>
            <person name="Gomila M."/>
            <person name="Bowien B."/>
            <person name="Falsen E."/>
            <person name="Moore E.R."/>
            <person name="Lalucat J."/>
        </authorList>
    </citation>
    <scope>NUCLEOTIDE SEQUENCE [LARGE SCALE GENOMIC DNA]</scope>
    <source>
        <strain evidence="5 6">CCUG 52769</strain>
    </source>
</reference>
<proteinExistence type="inferred from homology"/>
<dbReference type="Gene3D" id="1.25.20.10">
    <property type="entry name" value="Bacterial muramidases"/>
    <property type="match status" value="1"/>
</dbReference>
<organism evidence="5 6">
    <name type="scientific">Roseateles puraquae</name>
    <dbReference type="NCBI Taxonomy" id="431059"/>
    <lineage>
        <taxon>Bacteria</taxon>
        <taxon>Pseudomonadati</taxon>
        <taxon>Pseudomonadota</taxon>
        <taxon>Betaproteobacteria</taxon>
        <taxon>Burkholderiales</taxon>
        <taxon>Sphaerotilaceae</taxon>
        <taxon>Roseateles</taxon>
    </lineage>
</organism>
<feature type="domain" description="Transglycosylase SLT" evidence="4">
    <location>
        <begin position="514"/>
        <end position="614"/>
    </location>
</feature>
<dbReference type="Proteomes" id="UP000197446">
    <property type="component" value="Unassembled WGS sequence"/>
</dbReference>
<sequence length="688" mass="75786">MARSAVVVKQWAILDVLGRRPMQVAARLLLCVTLLPAAGSAQTPAGTPANAPDLAVQAREAWVKRDRKRLASLADTARSQGHALAGWVDYFELNARLAEVRQPEMDAFYTRYPGSYVEDRLRNDWLLELGRRRDWANFRRDHASYQMRDDREVACYALLADHLAGSKVSADTARAAWFAQKDGDDGCQQLASTMVDAGVFKPDTLWAKARLATEQSRPRAARQAVALLGTKLLDQKLAELQDNAGRYLTRKARTSPRAEAELTTLALARVAGNDPDQAADLLRDKWSRLPNELQAWLWVQIGRQEALRLQDDATAAFERAEKLAPDLPWTDESLAWAARAALRAKSPALALRAIERMTPTEQRDPAWVYWKARATRMQGDGPAARAQLTALATGTPGATLNFFGRLAAEDLALPTPLPPAPAPLTAEERRAARGHAGLMRALQLIDLGLRSEGVREWNFSLRGMNDRALLAAAQEACDREVWDRCINTSERTRNEIDIAQRYPQPHRAELLREAQVAGVDAAYVYGLIRQESRFVLDARSHVGAAGLMQVMPATAKWTARKVGLDYNAERMHDRDFNLRIGTQYLKLVLDRFDGAQALAAAAYNAGPGRPARWRDGPVLDAAVWAENIPFNETRDYVRKVLLGGAVYAQVLGLPATSLRERLGASVGPAGARGDVSDVPPAAVGDNKS</sequence>
<evidence type="ECO:0000313" key="5">
    <source>
        <dbReference type="EMBL" id="OWR02210.1"/>
    </source>
</evidence>
<dbReference type="GO" id="GO:0042597">
    <property type="term" value="C:periplasmic space"/>
    <property type="evidence" value="ECO:0007669"/>
    <property type="project" value="InterPro"/>
</dbReference>
<dbReference type="Pfam" id="PF01464">
    <property type="entry name" value="SLT"/>
    <property type="match status" value="1"/>
</dbReference>
<gene>
    <name evidence="5" type="ORF">CDO81_20955</name>
</gene>
<keyword evidence="2" id="KW-0732">Signal</keyword>
<name>A0A254N2Z6_9BURK</name>
<dbReference type="InterPro" id="IPR023346">
    <property type="entry name" value="Lysozyme-like_dom_sf"/>
</dbReference>
<dbReference type="Gene3D" id="1.10.530.10">
    <property type="match status" value="1"/>
</dbReference>
<dbReference type="SUPFAM" id="SSF48435">
    <property type="entry name" value="Bacterial muramidases"/>
    <property type="match status" value="1"/>
</dbReference>
<dbReference type="SUPFAM" id="SSF53955">
    <property type="entry name" value="Lysozyme-like"/>
    <property type="match status" value="1"/>
</dbReference>
<dbReference type="PANTHER" id="PTHR37423:SF5">
    <property type="entry name" value="SOLUBLE LYTIC MUREIN TRANSGLYCOSYLASE"/>
    <property type="match status" value="1"/>
</dbReference>
<evidence type="ECO:0000256" key="1">
    <source>
        <dbReference type="ARBA" id="ARBA00007734"/>
    </source>
</evidence>
<dbReference type="RefSeq" id="WP_088485186.1">
    <property type="nucleotide sequence ID" value="NZ_NISI01000010.1"/>
</dbReference>
<dbReference type="GO" id="GO:0004553">
    <property type="term" value="F:hydrolase activity, hydrolyzing O-glycosyl compounds"/>
    <property type="evidence" value="ECO:0007669"/>
    <property type="project" value="InterPro"/>
</dbReference>
<comment type="caution">
    <text evidence="5">The sequence shown here is derived from an EMBL/GenBank/DDBJ whole genome shotgun (WGS) entry which is preliminary data.</text>
</comment>
<evidence type="ECO:0000313" key="6">
    <source>
        <dbReference type="Proteomes" id="UP000197446"/>
    </source>
</evidence>
<evidence type="ECO:0000259" key="4">
    <source>
        <dbReference type="Pfam" id="PF01464"/>
    </source>
</evidence>